<keyword evidence="2" id="KW-0812">Transmembrane</keyword>
<dbReference type="OrthoDB" id="377549at2759"/>
<proteinExistence type="predicted"/>
<name>A0A5B8MKD2_9CHLO</name>
<evidence type="ECO:0000256" key="1">
    <source>
        <dbReference type="SAM" id="MobiDB-lite"/>
    </source>
</evidence>
<feature type="chain" id="PRO_5022898661" evidence="3">
    <location>
        <begin position="21"/>
        <end position="405"/>
    </location>
</feature>
<gene>
    <name evidence="4" type="ORF">A3770_03p23580</name>
</gene>
<feature type="compositionally biased region" description="Basic residues" evidence="1">
    <location>
        <begin position="380"/>
        <end position="398"/>
    </location>
</feature>
<protein>
    <submittedName>
        <fullName evidence="4">Uncharacterized protein</fullName>
    </submittedName>
</protein>
<accession>A0A5B8MKD2</accession>
<dbReference type="AlphaFoldDB" id="A0A5B8MKD2"/>
<evidence type="ECO:0000313" key="5">
    <source>
        <dbReference type="Proteomes" id="UP000316726"/>
    </source>
</evidence>
<dbReference type="PANTHER" id="PTHR33538:SF2">
    <property type="entry name" value="PROTEIN GAMETE EXPRESSED 1"/>
    <property type="match status" value="1"/>
</dbReference>
<feature type="region of interest" description="Disordered" evidence="1">
    <location>
        <begin position="372"/>
        <end position="405"/>
    </location>
</feature>
<dbReference type="EMBL" id="CP031036">
    <property type="protein sequence ID" value="QDZ19840.1"/>
    <property type="molecule type" value="Genomic_DNA"/>
</dbReference>
<dbReference type="PANTHER" id="PTHR33538">
    <property type="entry name" value="PROTEIN GAMETE EXPRESSED 1"/>
    <property type="match status" value="1"/>
</dbReference>
<sequence length="405" mass="45311">MSRGLFLVLVAACVLSFVEAGKSPILDIQDEGESILDQWREKAANELESERERQSSFFGFLRTSRSCWPRALSDTKRACASRTEKDLTRLALAFTSCHLREGGLRYPCDVETDVDACVKRVGKRGGNAFAAYTQFRIHVYTVCFSLEARSFEDYTKSISEALLERAAESLALGKQLSHGLHGLQAPLSEMYNISKLTFGNTKLVLQNERDLLRTQDEVRGRVQSLSSVVLDQQNATEEFFLKLQMDSAQLLRMQEEYAAKVEMVGSVYGQMRQHWVALLLAFSFLLMLGGRQNLRLAAMMVIFHQFVVLGGTGTHSIEMLFASLSVLALTFHSPRDVASPVVSPMDLGPLRSEIKEILGLLQQAKASAHHVLESTEVKERSKRAITRSTPTRKKKRTTRSANAKV</sequence>
<keyword evidence="3" id="KW-0732">Signal</keyword>
<evidence type="ECO:0000256" key="3">
    <source>
        <dbReference type="SAM" id="SignalP"/>
    </source>
</evidence>
<organism evidence="4 5">
    <name type="scientific">Chloropicon primus</name>
    <dbReference type="NCBI Taxonomy" id="1764295"/>
    <lineage>
        <taxon>Eukaryota</taxon>
        <taxon>Viridiplantae</taxon>
        <taxon>Chlorophyta</taxon>
        <taxon>Chloropicophyceae</taxon>
        <taxon>Chloropicales</taxon>
        <taxon>Chloropicaceae</taxon>
        <taxon>Chloropicon</taxon>
    </lineage>
</organism>
<evidence type="ECO:0000256" key="2">
    <source>
        <dbReference type="SAM" id="Phobius"/>
    </source>
</evidence>
<keyword evidence="2" id="KW-0472">Membrane</keyword>
<keyword evidence="2" id="KW-1133">Transmembrane helix</keyword>
<reference evidence="4 5" key="1">
    <citation type="submission" date="2018-07" db="EMBL/GenBank/DDBJ databases">
        <title>The complete nuclear genome of the prasinophyte Chloropicon primus (CCMP1205).</title>
        <authorList>
            <person name="Pombert J.-F."/>
            <person name="Otis C."/>
            <person name="Turmel M."/>
            <person name="Lemieux C."/>
        </authorList>
    </citation>
    <scope>NUCLEOTIDE SEQUENCE [LARGE SCALE GENOMIC DNA]</scope>
    <source>
        <strain evidence="4 5">CCMP1205</strain>
    </source>
</reference>
<evidence type="ECO:0000313" key="4">
    <source>
        <dbReference type="EMBL" id="QDZ19840.1"/>
    </source>
</evidence>
<feature type="signal peptide" evidence="3">
    <location>
        <begin position="1"/>
        <end position="20"/>
    </location>
</feature>
<keyword evidence="5" id="KW-1185">Reference proteome</keyword>
<dbReference type="Proteomes" id="UP000316726">
    <property type="component" value="Chromosome 3"/>
</dbReference>
<feature type="transmembrane region" description="Helical" evidence="2">
    <location>
        <begin position="275"/>
        <end position="294"/>
    </location>
</feature>
<dbReference type="InterPro" id="IPR040346">
    <property type="entry name" value="GEX1/Brambleberry"/>
</dbReference>
<dbReference type="STRING" id="1764295.A0A5B8MKD2"/>